<dbReference type="Proteomes" id="UP000630718">
    <property type="component" value="Unassembled WGS sequence"/>
</dbReference>
<dbReference type="PROSITE" id="PS51186">
    <property type="entry name" value="GNAT"/>
    <property type="match status" value="1"/>
</dbReference>
<dbReference type="RefSeq" id="WP_190204790.1">
    <property type="nucleotide sequence ID" value="NZ_BNBI01000006.1"/>
</dbReference>
<proteinExistence type="predicted"/>
<comment type="caution">
    <text evidence="2">The sequence shown here is derived from an EMBL/GenBank/DDBJ whole genome shotgun (WGS) entry which is preliminary data.</text>
</comment>
<dbReference type="AlphaFoldDB" id="A0A919AGF8"/>
<dbReference type="GO" id="GO:1990189">
    <property type="term" value="F:protein N-terminal-serine acetyltransferase activity"/>
    <property type="evidence" value="ECO:0007669"/>
    <property type="project" value="TreeGrafter"/>
</dbReference>
<dbReference type="SUPFAM" id="SSF55729">
    <property type="entry name" value="Acyl-CoA N-acyltransferases (Nat)"/>
    <property type="match status" value="1"/>
</dbReference>
<reference evidence="2" key="2">
    <citation type="submission" date="2020-09" db="EMBL/GenBank/DDBJ databases">
        <authorList>
            <person name="Sun Q."/>
            <person name="Ohkuma M."/>
        </authorList>
    </citation>
    <scope>NUCLEOTIDE SEQUENCE</scope>
    <source>
        <strain evidence="2">JCM 4477</strain>
    </source>
</reference>
<keyword evidence="3" id="KW-1185">Reference proteome</keyword>
<gene>
    <name evidence="2" type="ORF">GCM10018772_30510</name>
</gene>
<dbReference type="InterPro" id="IPR034660">
    <property type="entry name" value="DinB/YfiT-like"/>
</dbReference>
<evidence type="ECO:0000259" key="1">
    <source>
        <dbReference type="PROSITE" id="PS51186"/>
    </source>
</evidence>
<protein>
    <submittedName>
        <fullName evidence="2">Acetyltransferase</fullName>
    </submittedName>
</protein>
<feature type="domain" description="N-acetyltransferase" evidence="1">
    <location>
        <begin position="202"/>
        <end position="355"/>
    </location>
</feature>
<dbReference type="SUPFAM" id="SSF109854">
    <property type="entry name" value="DinB/YfiT-like putative metalloenzymes"/>
    <property type="match status" value="1"/>
</dbReference>
<dbReference type="EMBL" id="BNBI01000006">
    <property type="protein sequence ID" value="GHF03414.1"/>
    <property type="molecule type" value="Genomic_DNA"/>
</dbReference>
<accession>A0A919AGF8</accession>
<dbReference type="InterPro" id="IPR000182">
    <property type="entry name" value="GNAT_dom"/>
</dbReference>
<sequence>MRNMGGERVEEAVACAVAALRQVTDRDWAEVRAAGLEWSCRETAVHITGAYLRYAGQLAGRADGYRLPIALRLDEGSSDEDVVRVIEAMGALLAATVRSTPREVRAYHVFPFHSADRDGFAAMAVTEVLLHTYDITRALGVRFEPSAELCTYALTRIFPAVRPAADPWATLLWATGRGELPGRAPVTEWTWTNNPVIRAERLTLEGVTPAAAADLSVGGDGGFVWAGGEPCEGTREAAGMLLKAYEGGVHRAEWGVFALVRREDGHAVGAMGFHGAPDEQGSVEVGYDLVEAARGQGYATEALRALSAWALDRAEVTRVFAAVDPDNTASQAVLERAGFRRVPDEDGERLGYELRG</sequence>
<organism evidence="2 3">
    <name type="scientific">Streptomyces fumanus</name>
    <dbReference type="NCBI Taxonomy" id="67302"/>
    <lineage>
        <taxon>Bacteria</taxon>
        <taxon>Bacillati</taxon>
        <taxon>Actinomycetota</taxon>
        <taxon>Actinomycetes</taxon>
        <taxon>Kitasatosporales</taxon>
        <taxon>Streptomycetaceae</taxon>
        <taxon>Streptomyces</taxon>
    </lineage>
</organism>
<name>A0A919AGF8_9ACTN</name>
<reference evidence="2" key="1">
    <citation type="journal article" date="2014" name="Int. J. Syst. Evol. Microbiol.">
        <title>Complete genome sequence of Corynebacterium casei LMG S-19264T (=DSM 44701T), isolated from a smear-ripened cheese.</title>
        <authorList>
            <consortium name="US DOE Joint Genome Institute (JGI-PGF)"/>
            <person name="Walter F."/>
            <person name="Albersmeier A."/>
            <person name="Kalinowski J."/>
            <person name="Ruckert C."/>
        </authorList>
    </citation>
    <scope>NUCLEOTIDE SEQUENCE</scope>
    <source>
        <strain evidence="2">JCM 4477</strain>
    </source>
</reference>
<dbReference type="GO" id="GO:0008999">
    <property type="term" value="F:protein-N-terminal-alanine acetyltransferase activity"/>
    <property type="evidence" value="ECO:0007669"/>
    <property type="project" value="TreeGrafter"/>
</dbReference>
<dbReference type="GO" id="GO:0005737">
    <property type="term" value="C:cytoplasm"/>
    <property type="evidence" value="ECO:0007669"/>
    <property type="project" value="TreeGrafter"/>
</dbReference>
<dbReference type="InterPro" id="IPR016181">
    <property type="entry name" value="Acyl_CoA_acyltransferase"/>
</dbReference>
<dbReference type="PANTHER" id="PTHR43441:SF6">
    <property type="entry name" value="N-ACETYLTRANSFERASE DOMAIN-CONTAINING PROTEIN"/>
    <property type="match status" value="1"/>
</dbReference>
<dbReference type="Pfam" id="PF13302">
    <property type="entry name" value="Acetyltransf_3"/>
    <property type="match status" value="1"/>
</dbReference>
<dbReference type="Gene3D" id="3.40.630.30">
    <property type="match status" value="1"/>
</dbReference>
<dbReference type="PANTHER" id="PTHR43441">
    <property type="entry name" value="RIBOSOMAL-PROTEIN-SERINE ACETYLTRANSFERASE"/>
    <property type="match status" value="1"/>
</dbReference>
<evidence type="ECO:0000313" key="2">
    <source>
        <dbReference type="EMBL" id="GHF03414.1"/>
    </source>
</evidence>
<evidence type="ECO:0000313" key="3">
    <source>
        <dbReference type="Proteomes" id="UP000630718"/>
    </source>
</evidence>
<dbReference type="InterPro" id="IPR051908">
    <property type="entry name" value="Ribosomal_N-acetyltransferase"/>
</dbReference>
<dbReference type="CDD" id="cd04301">
    <property type="entry name" value="NAT_SF"/>
    <property type="match status" value="1"/>
</dbReference>